<evidence type="ECO:0000313" key="2">
    <source>
        <dbReference type="Proteomes" id="UP000257109"/>
    </source>
</evidence>
<reference evidence="1" key="1">
    <citation type="submission" date="2018-05" db="EMBL/GenBank/DDBJ databases">
        <title>Draft genome of Mucuna pruriens seed.</title>
        <authorList>
            <person name="Nnadi N.E."/>
            <person name="Vos R."/>
            <person name="Hasami M.H."/>
            <person name="Devisetty U.K."/>
            <person name="Aguiy J.C."/>
        </authorList>
    </citation>
    <scope>NUCLEOTIDE SEQUENCE [LARGE SCALE GENOMIC DNA]</scope>
    <source>
        <strain evidence="1">JCA_2017</strain>
    </source>
</reference>
<name>A0A371HZ02_MUCPR</name>
<dbReference type="PANTHER" id="PTHR48475">
    <property type="entry name" value="RIBONUCLEASE H"/>
    <property type="match status" value="1"/>
</dbReference>
<organism evidence="1 2">
    <name type="scientific">Mucuna pruriens</name>
    <name type="common">Velvet bean</name>
    <name type="synonym">Dolichos pruriens</name>
    <dbReference type="NCBI Taxonomy" id="157652"/>
    <lineage>
        <taxon>Eukaryota</taxon>
        <taxon>Viridiplantae</taxon>
        <taxon>Streptophyta</taxon>
        <taxon>Embryophyta</taxon>
        <taxon>Tracheophyta</taxon>
        <taxon>Spermatophyta</taxon>
        <taxon>Magnoliopsida</taxon>
        <taxon>eudicotyledons</taxon>
        <taxon>Gunneridae</taxon>
        <taxon>Pentapetalae</taxon>
        <taxon>rosids</taxon>
        <taxon>fabids</taxon>
        <taxon>Fabales</taxon>
        <taxon>Fabaceae</taxon>
        <taxon>Papilionoideae</taxon>
        <taxon>50 kb inversion clade</taxon>
        <taxon>NPAAA clade</taxon>
        <taxon>indigoferoid/millettioid clade</taxon>
        <taxon>Phaseoleae</taxon>
        <taxon>Mucuna</taxon>
    </lineage>
</organism>
<comment type="caution">
    <text evidence="1">The sequence shown here is derived from an EMBL/GenBank/DDBJ whole genome shotgun (WGS) entry which is preliminary data.</text>
</comment>
<dbReference type="EMBL" id="QJKJ01001364">
    <property type="protein sequence ID" value="RDY07983.1"/>
    <property type="molecule type" value="Genomic_DNA"/>
</dbReference>
<dbReference type="Proteomes" id="UP000257109">
    <property type="component" value="Unassembled WGS sequence"/>
</dbReference>
<proteinExistence type="predicted"/>
<dbReference type="SUPFAM" id="SSF56672">
    <property type="entry name" value="DNA/RNA polymerases"/>
    <property type="match status" value="1"/>
</dbReference>
<protein>
    <submittedName>
        <fullName evidence="1">Uncharacterized protein</fullName>
    </submittedName>
</protein>
<gene>
    <name evidence="1" type="ORF">CR513_07838</name>
</gene>
<accession>A0A371HZ02</accession>
<feature type="non-terminal residue" evidence="1">
    <location>
        <position position="1"/>
    </location>
</feature>
<sequence>MDAGVDYTDLNKTCSKNPYPFLSIDQLVDGASSHGMFLGYMLTRRDIKANPDKCEAVINMRSLGSVKEVQQLASRITTLSQILSRSIEKALPIFQSLIRNEIFKWMEEDEKNQYPIYFISRVLTTQKPDTKELTPTGEVERPSKGWMLSVDRALNRKGSGAGIMLEGPDGVLIEQTLQFKFKASNNQANTKHF</sequence>
<dbReference type="PANTHER" id="PTHR48475:SF2">
    <property type="entry name" value="RIBONUCLEASE H"/>
    <property type="match status" value="1"/>
</dbReference>
<keyword evidence="2" id="KW-1185">Reference proteome</keyword>
<dbReference type="AlphaFoldDB" id="A0A371HZ02"/>
<dbReference type="InterPro" id="IPR043502">
    <property type="entry name" value="DNA/RNA_pol_sf"/>
</dbReference>
<evidence type="ECO:0000313" key="1">
    <source>
        <dbReference type="EMBL" id="RDY07983.1"/>
    </source>
</evidence>
<dbReference type="OrthoDB" id="1457029at2759"/>